<dbReference type="PANTHER" id="PTHR34367">
    <property type="entry name" value="OS02G0734667 PROTEIN"/>
    <property type="match status" value="1"/>
</dbReference>
<feature type="compositionally biased region" description="Polar residues" evidence="1">
    <location>
        <begin position="347"/>
        <end position="356"/>
    </location>
</feature>
<sequence>MGGCFSKKKDSASHHNTQPQLPPQPKPKAAPLSSAVTPLAAETNLNAGAEPEIHRVTEEQRQTLPSTAAKPPQSTENEPASSASTEGGVCNINTTAMRTSSCTKEEVDAILIQCGRLSRSESSGKTPSSRKYSGSKRNYDFDCENDNEIAGATSANYSSRKKGNEGLHEDDDRPRRRSSSRSSSQGRRRTPSREREQQQQQQQRSGSRERSSGGTGGRRVSRSPGRRSENTESTNGNNAASGTNSNRLWKMISVPPTVSSLAMDKSMNGVEAAANPVKRTSVKRNVEESPARTAASPRSQSPARTNNAKGCNENQQQPVLSRNSSRKAEHSPYRRNPLSEIDPNSLAYPQQSSATKGQGGTKKPNVKGTNVSGTVKEATMVEDGKIRAPSKAGADDLKPQPLTRSQSSRRSRDMDFNPETLLNPIPSSYTSLLLEDIQNFHQKNNTQLSLPPCVTKACSILEAVADLNSTTSSNISVIGKKMIETGDPFVESEVVGSDHLMEPSFHKYVTVRRGGGGDMEEQESSGSNSVVSSGQQHWGFPGESSWEPNSADSTDRWTSRTKGGRQEDYSTPLGLQRHAMT</sequence>
<feature type="region of interest" description="Disordered" evidence="1">
    <location>
        <begin position="114"/>
        <end position="251"/>
    </location>
</feature>
<comment type="caution">
    <text evidence="2">The sequence shown here is derived from an EMBL/GenBank/DDBJ whole genome shotgun (WGS) entry which is preliminary data.</text>
</comment>
<dbReference type="PANTHER" id="PTHR34367:SF1">
    <property type="entry name" value="OS04G0528600 PROTEIN"/>
    <property type="match status" value="1"/>
</dbReference>
<dbReference type="AlphaFoldDB" id="A0A6A2ZWR1"/>
<dbReference type="InterPro" id="IPR040412">
    <property type="entry name" value="At1g65710-like"/>
</dbReference>
<feature type="region of interest" description="Disordered" evidence="1">
    <location>
        <begin position="272"/>
        <end position="422"/>
    </location>
</feature>
<feature type="compositionally biased region" description="Low complexity" evidence="1">
    <location>
        <begin position="233"/>
        <end position="246"/>
    </location>
</feature>
<feature type="compositionally biased region" description="Polar residues" evidence="1">
    <location>
        <begin position="120"/>
        <end position="136"/>
    </location>
</feature>
<feature type="compositionally biased region" description="Polar residues" evidence="1">
    <location>
        <begin position="62"/>
        <end position="91"/>
    </location>
</feature>
<evidence type="ECO:0000313" key="3">
    <source>
        <dbReference type="Proteomes" id="UP000436088"/>
    </source>
</evidence>
<proteinExistence type="predicted"/>
<accession>A0A6A2ZWR1</accession>
<reference evidence="2" key="1">
    <citation type="submission" date="2019-09" db="EMBL/GenBank/DDBJ databases">
        <title>Draft genome information of white flower Hibiscus syriacus.</title>
        <authorList>
            <person name="Kim Y.-M."/>
        </authorList>
    </citation>
    <scope>NUCLEOTIDE SEQUENCE [LARGE SCALE GENOMIC DNA]</scope>
    <source>
        <strain evidence="2">YM2019G1</strain>
    </source>
</reference>
<organism evidence="2 3">
    <name type="scientific">Hibiscus syriacus</name>
    <name type="common">Rose of Sharon</name>
    <dbReference type="NCBI Taxonomy" id="106335"/>
    <lineage>
        <taxon>Eukaryota</taxon>
        <taxon>Viridiplantae</taxon>
        <taxon>Streptophyta</taxon>
        <taxon>Embryophyta</taxon>
        <taxon>Tracheophyta</taxon>
        <taxon>Spermatophyta</taxon>
        <taxon>Magnoliopsida</taxon>
        <taxon>eudicotyledons</taxon>
        <taxon>Gunneridae</taxon>
        <taxon>Pentapetalae</taxon>
        <taxon>rosids</taxon>
        <taxon>malvids</taxon>
        <taxon>Malvales</taxon>
        <taxon>Malvaceae</taxon>
        <taxon>Malvoideae</taxon>
        <taxon>Hibiscus</taxon>
    </lineage>
</organism>
<dbReference type="Proteomes" id="UP000436088">
    <property type="component" value="Unassembled WGS sequence"/>
</dbReference>
<evidence type="ECO:0000256" key="1">
    <source>
        <dbReference type="SAM" id="MobiDB-lite"/>
    </source>
</evidence>
<feature type="compositionally biased region" description="Low complexity" evidence="1">
    <location>
        <begin position="524"/>
        <end position="536"/>
    </location>
</feature>
<keyword evidence="3" id="KW-1185">Reference proteome</keyword>
<feature type="compositionally biased region" description="Basic and acidic residues" evidence="1">
    <location>
        <begin position="553"/>
        <end position="568"/>
    </location>
</feature>
<name>A0A6A2ZWR1_HIBSY</name>
<feature type="compositionally biased region" description="Basic and acidic residues" evidence="1">
    <location>
        <begin position="51"/>
        <end position="61"/>
    </location>
</feature>
<dbReference type="EMBL" id="VEPZ02001087">
    <property type="protein sequence ID" value="KAE8695325.1"/>
    <property type="molecule type" value="Genomic_DNA"/>
</dbReference>
<feature type="region of interest" description="Disordered" evidence="1">
    <location>
        <begin position="1"/>
        <end position="91"/>
    </location>
</feature>
<evidence type="ECO:0000313" key="2">
    <source>
        <dbReference type="EMBL" id="KAE8695325.1"/>
    </source>
</evidence>
<gene>
    <name evidence="2" type="ORF">F3Y22_tig00110720pilonHSYRG00004</name>
</gene>
<feature type="region of interest" description="Disordered" evidence="1">
    <location>
        <begin position="512"/>
        <end position="581"/>
    </location>
</feature>
<feature type="compositionally biased region" description="Polar residues" evidence="1">
    <location>
        <begin position="296"/>
        <end position="323"/>
    </location>
</feature>
<feature type="compositionally biased region" description="Basic and acidic residues" evidence="1">
    <location>
        <begin position="162"/>
        <end position="174"/>
    </location>
</feature>
<protein>
    <submittedName>
        <fullName evidence="2">Retrotransposon protein</fullName>
    </submittedName>
</protein>